<sequence>MSSIQSSSQPRRNLALPKQPENPQSSNCVRREQASYRPSSVRAQRPRISPRASVSQQQTTTRSPLNLHARVALSPCLSSPSKIKCSISRLDSGGCAKMLQKVQSRPFASEQEEQVKEITSMKAEKKEYILSPSWCSPNIRNAASKYKVSRSSNNQQPERDFLSVFLNNNGGYLDDSDDEEDDEDDEPAVKPVRATVAFLRRIPSVFDSRASSSLSAGSSSPNNLPSSASSIRTSSDSTPSFAPISRHQYYWERVQPTQPPAPSTSKDTPPPSISKSKKNKKSKANILQPAPIDPTASTETDSLILKPPSSNKKIHGSQRAKKNRNQPSSHPIKSFFKSIVGLSTSNTSANKFTLLVNTIMTLFCFDATFRTTVFDGQEDLSFSRVGAVGETWVKVHARIPPITTHPSSPEEEVQEPAPVGAQLVYRPMKPIGNWIMGPTLIPTNRTDWNTIGKIENLIPGNAYEYRLNLLESVKEPHPFFDAVGHFQTAPDSSNLSNPKADGGSFTFAYSSCIKPGFPYNPFRNQLHNDGAEQLAEMARKLKLDFVLFLGDFIYIDSPIYLGNSIHHYWRKYRQSFSTPGWRKLIQFTRTIHIYDDHEIYNDWAGNGNDTNEIFEPANKAYRDYLGEGNFDGPGKGENYYWFRYGDAAFFVWDCRRYRSSNEQLDDQFKTMLGHEQKQVFLSWLDAVNTTVTFKFVVSSTPFMSLWLGPDGGVDTWAGFLTERSELMDVMQFVPNLIVLSGDRHEFAAASIRETVVEFSTSPLNQFWLPVRTLSQENGLGKTGEDKLLKYIPNGIHKFSTLNVDCRDPKKPVVNFQLYIDDELSWELKYEGKPVKEEPKQLGQLLPTWDQFLNLIKRPIRWFSDSDARPPSLTPSFPDEPTSEPLLEASSEDHEPHQPPENLPRPIDDEL</sequence>
<feature type="region of interest" description="Disordered" evidence="1">
    <location>
        <begin position="255"/>
        <end position="331"/>
    </location>
</feature>
<feature type="compositionally biased region" description="Polar residues" evidence="1">
    <location>
        <begin position="1"/>
        <end position="11"/>
    </location>
</feature>
<keyword evidence="4" id="KW-1185">Reference proteome</keyword>
<reference evidence="3" key="1">
    <citation type="submission" date="2022-10" db="EMBL/GenBank/DDBJ databases">
        <title>Puccinia triticina Genome sequencing and assembly.</title>
        <authorList>
            <person name="Li C."/>
        </authorList>
    </citation>
    <scope>NUCLEOTIDE SEQUENCE</scope>
    <source>
        <strain evidence="3">Pt15</strain>
    </source>
</reference>
<feature type="region of interest" description="Disordered" evidence="1">
    <location>
        <begin position="172"/>
        <end position="192"/>
    </location>
</feature>
<feature type="compositionally biased region" description="Low complexity" evidence="1">
    <location>
        <begin position="211"/>
        <end position="240"/>
    </location>
</feature>
<dbReference type="PANTHER" id="PTHR43606:SF2">
    <property type="entry name" value="ALKALINE PHOSPHATASE FAMILY PROTEIN (AFU_ORTHOLOGUE AFUA_5G03860)"/>
    <property type="match status" value="1"/>
</dbReference>
<dbReference type="EMBL" id="CP110426">
    <property type="protein sequence ID" value="WAQ85838.1"/>
    <property type="molecule type" value="Genomic_DNA"/>
</dbReference>
<dbReference type="RefSeq" id="XP_053021393.1">
    <property type="nucleotide sequence ID" value="XM_053170175.1"/>
</dbReference>
<dbReference type="PANTHER" id="PTHR43606">
    <property type="entry name" value="PHOSPHATASE, PUTATIVE (AFU_ORTHOLOGUE AFUA_6G08710)-RELATED"/>
    <property type="match status" value="1"/>
</dbReference>
<accession>A0ABY7CKT8</accession>
<feature type="region of interest" description="Disordered" evidence="1">
    <location>
        <begin position="209"/>
        <end position="242"/>
    </location>
</feature>
<dbReference type="InterPro" id="IPR052900">
    <property type="entry name" value="Phospholipid_Metab_Enz"/>
</dbReference>
<dbReference type="Pfam" id="PF09423">
    <property type="entry name" value="PhoD"/>
    <property type="match status" value="1"/>
</dbReference>
<feature type="compositionally biased region" description="Pro residues" evidence="1">
    <location>
        <begin position="257"/>
        <end position="272"/>
    </location>
</feature>
<feature type="compositionally biased region" description="Acidic residues" evidence="1">
    <location>
        <begin position="174"/>
        <end position="186"/>
    </location>
</feature>
<proteinExistence type="predicted"/>
<dbReference type="GeneID" id="77811070"/>
<feature type="region of interest" description="Disordered" evidence="1">
    <location>
        <begin position="1"/>
        <end position="65"/>
    </location>
</feature>
<dbReference type="InterPro" id="IPR029052">
    <property type="entry name" value="Metallo-depent_PP-like"/>
</dbReference>
<protein>
    <recommendedName>
        <fullName evidence="2">PhoD-like phosphatase metallophosphatase domain-containing protein</fullName>
    </recommendedName>
</protein>
<gene>
    <name evidence="3" type="ORF">PtA15_6A467</name>
</gene>
<dbReference type="InterPro" id="IPR038607">
    <property type="entry name" value="PhoD-like_sf"/>
</dbReference>
<dbReference type="Proteomes" id="UP001164743">
    <property type="component" value="Chromosome 6A"/>
</dbReference>
<evidence type="ECO:0000259" key="2">
    <source>
        <dbReference type="Pfam" id="PF09423"/>
    </source>
</evidence>
<evidence type="ECO:0000313" key="4">
    <source>
        <dbReference type="Proteomes" id="UP001164743"/>
    </source>
</evidence>
<feature type="region of interest" description="Disordered" evidence="1">
    <location>
        <begin position="866"/>
        <end position="910"/>
    </location>
</feature>
<organism evidence="3 4">
    <name type="scientific">Puccinia triticina</name>
    <dbReference type="NCBI Taxonomy" id="208348"/>
    <lineage>
        <taxon>Eukaryota</taxon>
        <taxon>Fungi</taxon>
        <taxon>Dikarya</taxon>
        <taxon>Basidiomycota</taxon>
        <taxon>Pucciniomycotina</taxon>
        <taxon>Pucciniomycetes</taxon>
        <taxon>Pucciniales</taxon>
        <taxon>Pucciniaceae</taxon>
        <taxon>Puccinia</taxon>
    </lineage>
</organism>
<feature type="compositionally biased region" description="Polar residues" evidence="1">
    <location>
        <begin position="52"/>
        <end position="64"/>
    </location>
</feature>
<dbReference type="InterPro" id="IPR018946">
    <property type="entry name" value="PhoD-like_MPP"/>
</dbReference>
<evidence type="ECO:0000313" key="3">
    <source>
        <dbReference type="EMBL" id="WAQ85838.1"/>
    </source>
</evidence>
<feature type="compositionally biased region" description="Basic residues" evidence="1">
    <location>
        <begin position="312"/>
        <end position="324"/>
    </location>
</feature>
<dbReference type="SUPFAM" id="SSF56300">
    <property type="entry name" value="Metallo-dependent phosphatases"/>
    <property type="match status" value="1"/>
</dbReference>
<name>A0ABY7CKT8_9BASI</name>
<evidence type="ECO:0000256" key="1">
    <source>
        <dbReference type="SAM" id="MobiDB-lite"/>
    </source>
</evidence>
<dbReference type="Gene3D" id="3.60.21.70">
    <property type="entry name" value="PhoD-like phosphatase"/>
    <property type="match status" value="1"/>
</dbReference>
<dbReference type="CDD" id="cd07389">
    <property type="entry name" value="MPP_PhoD"/>
    <property type="match status" value="1"/>
</dbReference>
<feature type="domain" description="PhoD-like phosphatase metallophosphatase" evidence="2">
    <location>
        <begin position="531"/>
        <end position="771"/>
    </location>
</feature>